<dbReference type="Gene3D" id="3.30.70.120">
    <property type="match status" value="1"/>
</dbReference>
<reference evidence="3" key="1">
    <citation type="submission" date="2014-02" db="EMBL/GenBank/DDBJ databases">
        <title>Complete genome sequence and comparative genomic analysis of the nitrogen-fixing bacterium Leptospirillum ferriphilum YSK.</title>
        <authorList>
            <person name="Guo X."/>
            <person name="Yin H."/>
            <person name="Liang Y."/>
            <person name="Hu Q."/>
            <person name="Ma L."/>
            <person name="Xiao Y."/>
            <person name="Zhang X."/>
            <person name="Qiu G."/>
            <person name="Liu X."/>
        </authorList>
    </citation>
    <scope>NUCLEOTIDE SEQUENCE [LARGE SCALE GENOMIC DNA]</scope>
    <source>
        <strain evidence="3">YSK</strain>
    </source>
</reference>
<dbReference type="InterPro" id="IPR011322">
    <property type="entry name" value="N-reg_PII-like_a/b"/>
</dbReference>
<dbReference type="InterPro" id="IPR017918">
    <property type="entry name" value="N-reg_PII_CS"/>
</dbReference>
<dbReference type="GO" id="GO:0005829">
    <property type="term" value="C:cytosol"/>
    <property type="evidence" value="ECO:0007669"/>
    <property type="project" value="TreeGrafter"/>
</dbReference>
<dbReference type="EMBL" id="CP007243">
    <property type="protein sequence ID" value="AIA30267.1"/>
    <property type="molecule type" value="Genomic_DNA"/>
</dbReference>
<dbReference type="Proteomes" id="UP000027059">
    <property type="component" value="Chromosome"/>
</dbReference>
<accession>A0A059XYK3</accession>
<sequence length="112" mass="12608">MKMIVAIIRPSRLEFVRDALLNEGILGMTVSDVRGYGRQKGQVEQYRGSRMQIDFLPKIKIEVVVGANLFDKALQTIRDAARTDHIGDGKIFVLDLENVVRIRTGEEGHEAI</sequence>
<dbReference type="InterPro" id="IPR015867">
    <property type="entry name" value="N-reg_PII/ATP_PRibTrfase_C"/>
</dbReference>
<dbReference type="PROSITE" id="PS00638">
    <property type="entry name" value="PII_GLNB_CTER"/>
    <property type="match status" value="1"/>
</dbReference>
<dbReference type="GO" id="GO:0006808">
    <property type="term" value="P:regulation of nitrogen utilization"/>
    <property type="evidence" value="ECO:0007669"/>
    <property type="project" value="InterPro"/>
</dbReference>
<dbReference type="GO" id="GO:0005524">
    <property type="term" value="F:ATP binding"/>
    <property type="evidence" value="ECO:0007669"/>
    <property type="project" value="TreeGrafter"/>
</dbReference>
<name>A0A059XYK3_9BACT</name>
<gene>
    <name evidence="2" type="ORF">Y981_04170</name>
</gene>
<dbReference type="InterPro" id="IPR002187">
    <property type="entry name" value="N-reg_PII"/>
</dbReference>
<dbReference type="SMART" id="SM00938">
    <property type="entry name" value="P-II"/>
    <property type="match status" value="1"/>
</dbReference>
<dbReference type="GO" id="GO:0030234">
    <property type="term" value="F:enzyme regulator activity"/>
    <property type="evidence" value="ECO:0007669"/>
    <property type="project" value="InterPro"/>
</dbReference>
<protein>
    <submittedName>
        <fullName evidence="2">Nitrogen regulatory protein P-II 1</fullName>
    </submittedName>
</protein>
<dbReference type="PANTHER" id="PTHR30115:SF11">
    <property type="entry name" value="NITROGEN REGULATORY PROTEIN P-II HOMOLOG"/>
    <property type="match status" value="1"/>
</dbReference>
<dbReference type="OrthoDB" id="9802729at2"/>
<dbReference type="PROSITE" id="PS51343">
    <property type="entry name" value="PII_GLNB_DOM"/>
    <property type="match status" value="1"/>
</dbReference>
<reference evidence="2 3" key="2">
    <citation type="journal article" date="2015" name="Biomed. Res. Int.">
        <title>Effects of Arsenite Resistance on the Growth and Functional Gene Expression of Leptospirillum ferriphilum and Acidithiobacillus thiooxidans in Pure Culture and Coculture.</title>
        <authorList>
            <person name="Jiang H."/>
            <person name="Liang Y."/>
            <person name="Yin H."/>
            <person name="Xiao Y."/>
            <person name="Guo X."/>
            <person name="Xu Y."/>
            <person name="Hu Q."/>
            <person name="Liu H."/>
            <person name="Liu X."/>
        </authorList>
    </citation>
    <scope>NUCLEOTIDE SEQUENCE [LARGE SCALE GENOMIC DNA]</scope>
    <source>
        <strain evidence="2 3">YSK</strain>
    </source>
</reference>
<evidence type="ECO:0000313" key="2">
    <source>
        <dbReference type="EMBL" id="AIA30267.1"/>
    </source>
</evidence>
<keyword evidence="3" id="KW-1185">Reference proteome</keyword>
<dbReference type="PRINTS" id="PR00340">
    <property type="entry name" value="PIIGLNB"/>
</dbReference>
<dbReference type="HOGENOM" id="CLU_082268_0_0_0"/>
<evidence type="ECO:0000313" key="3">
    <source>
        <dbReference type="Proteomes" id="UP000027059"/>
    </source>
</evidence>
<dbReference type="SUPFAM" id="SSF54913">
    <property type="entry name" value="GlnB-like"/>
    <property type="match status" value="1"/>
</dbReference>
<proteinExistence type="inferred from homology"/>
<dbReference type="Pfam" id="PF00543">
    <property type="entry name" value="P-II"/>
    <property type="match status" value="1"/>
</dbReference>
<dbReference type="RefSeq" id="WP_014960689.1">
    <property type="nucleotide sequence ID" value="NZ_CP007243.1"/>
</dbReference>
<dbReference type="KEGG" id="lfp:Y981_04170"/>
<dbReference type="AlphaFoldDB" id="A0A059XYK3"/>
<comment type="similarity">
    <text evidence="1">Belongs to the P(II) protein family.</text>
</comment>
<evidence type="ECO:0000256" key="1">
    <source>
        <dbReference type="RuleBase" id="RU003936"/>
    </source>
</evidence>
<organism evidence="2 3">
    <name type="scientific">Leptospirillum ferriphilum YSK</name>
    <dbReference type="NCBI Taxonomy" id="1441628"/>
    <lineage>
        <taxon>Bacteria</taxon>
        <taxon>Pseudomonadati</taxon>
        <taxon>Nitrospirota</taxon>
        <taxon>Nitrospiria</taxon>
        <taxon>Nitrospirales</taxon>
        <taxon>Nitrospiraceae</taxon>
        <taxon>Leptospirillum</taxon>
    </lineage>
</organism>
<dbReference type="PANTHER" id="PTHR30115">
    <property type="entry name" value="NITROGEN REGULATORY PROTEIN P-II"/>
    <property type="match status" value="1"/>
</dbReference>